<dbReference type="PANTHER" id="PTHR33388:SF2">
    <property type="entry name" value="PROTEIN SPOROCYTELESS"/>
    <property type="match status" value="1"/>
</dbReference>
<evidence type="ECO:0000256" key="2">
    <source>
        <dbReference type="ARBA" id="ARBA00023015"/>
    </source>
</evidence>
<dbReference type="STRING" id="218851.A0A2G5F908"/>
<accession>A0A2G5F908</accession>
<keyword evidence="2" id="KW-0805">Transcription regulation</keyword>
<evidence type="ECO:0000256" key="3">
    <source>
        <dbReference type="ARBA" id="ARBA00023163"/>
    </source>
</evidence>
<keyword evidence="1" id="KW-0678">Repressor</keyword>
<dbReference type="PANTHER" id="PTHR33388">
    <property type="entry name" value="OS01G0212500 PROTEIN"/>
    <property type="match status" value="1"/>
</dbReference>
<evidence type="ECO:0000256" key="4">
    <source>
        <dbReference type="SAM" id="MobiDB-lite"/>
    </source>
</evidence>
<reference evidence="6" key="2">
    <citation type="submission" date="2018-07" db="EMBL/GenBank/DDBJ databases">
        <authorList>
            <person name="Chen G.H."/>
        </authorList>
    </citation>
    <scope>NUCLEOTIDE SEQUENCE</scope>
</reference>
<feature type="compositionally biased region" description="Polar residues" evidence="4">
    <location>
        <begin position="1"/>
        <end position="12"/>
    </location>
</feature>
<name>A0A2G5F908_AQUCA</name>
<dbReference type="EMBL" id="MH604937">
    <property type="protein sequence ID" value="QBL95692.1"/>
    <property type="molecule type" value="mRNA"/>
</dbReference>
<evidence type="ECO:0000313" key="5">
    <source>
        <dbReference type="EMBL" id="PIA64427.1"/>
    </source>
</evidence>
<feature type="compositionally biased region" description="Low complexity" evidence="4">
    <location>
        <begin position="48"/>
        <end position="64"/>
    </location>
</feature>
<gene>
    <name evidence="6" type="primary">SPEAR2</name>
    <name evidence="5" type="ORF">AQUCO_00100124v1</name>
</gene>
<dbReference type="OrthoDB" id="1917522at2759"/>
<reference evidence="5 7" key="1">
    <citation type="submission" date="2017-09" db="EMBL/GenBank/DDBJ databases">
        <title>WGS assembly of Aquilegia coerulea Goldsmith.</title>
        <authorList>
            <person name="Hodges S."/>
            <person name="Kramer E."/>
            <person name="Nordborg M."/>
            <person name="Tomkins J."/>
            <person name="Borevitz J."/>
            <person name="Derieg N."/>
            <person name="Yan J."/>
            <person name="Mihaltcheva S."/>
            <person name="Hayes R.D."/>
            <person name="Rokhsar D."/>
        </authorList>
    </citation>
    <scope>NUCLEOTIDE SEQUENCE [LARGE SCALE GENOMIC DNA]</scope>
    <source>
        <strain evidence="7">cv. Goldsmith</strain>
    </source>
</reference>
<evidence type="ECO:0000256" key="1">
    <source>
        <dbReference type="ARBA" id="ARBA00022491"/>
    </source>
</evidence>
<protein>
    <submittedName>
        <fullName evidence="6">SPOROCYTELESS-like EAR-containing protein 2</fullName>
    </submittedName>
</protein>
<dbReference type="EMBL" id="KZ305018">
    <property type="protein sequence ID" value="PIA64427.1"/>
    <property type="molecule type" value="Genomic_DNA"/>
</dbReference>
<feature type="region of interest" description="Disordered" evidence="4">
    <location>
        <begin position="295"/>
        <end position="325"/>
    </location>
</feature>
<keyword evidence="3" id="KW-0804">Transcription</keyword>
<dbReference type="AlphaFoldDB" id="A0A2G5F908"/>
<organism evidence="5 7">
    <name type="scientific">Aquilegia coerulea</name>
    <name type="common">Rocky mountain columbine</name>
    <dbReference type="NCBI Taxonomy" id="218851"/>
    <lineage>
        <taxon>Eukaryota</taxon>
        <taxon>Viridiplantae</taxon>
        <taxon>Streptophyta</taxon>
        <taxon>Embryophyta</taxon>
        <taxon>Tracheophyta</taxon>
        <taxon>Spermatophyta</taxon>
        <taxon>Magnoliopsida</taxon>
        <taxon>Ranunculales</taxon>
        <taxon>Ranunculaceae</taxon>
        <taxon>Thalictroideae</taxon>
        <taxon>Aquilegia</taxon>
    </lineage>
</organism>
<sequence length="343" mass="37135">MATSFFFPNNGNTVGGGGGGGGGEMMNQENSMLLFGQPEIRKQRAGGKKNINGKVNNNSNNQKKQSQRGMGVEKLERLRMGGYLNKFVEIEGGSSASATATAASHHDPFLHHHHQFNFPFTYGGGSVTATAVHHVPFAAEYVGGHVINNNVYQVHQPVSAAANNLGFSPYASRFVNGGGFTMVPMTPNQFHQAPNKELSSIQINDSNYDNSWNKKKLINGSGGEVLEYDGEKTEMQINGCDSLALSLGLSNSNTTNLNLHDQEAQEVMKMHRKRNGGDAGRRGERVLMEYEFLPHHKGSSSSSRSNKDNTTSVSKGGLVLGHEASPTNNNNFLDLSLKLSCYN</sequence>
<keyword evidence="7" id="KW-1185">Reference proteome</keyword>
<dbReference type="InterPro" id="IPR040356">
    <property type="entry name" value="SPEAR"/>
</dbReference>
<evidence type="ECO:0000313" key="6">
    <source>
        <dbReference type="EMBL" id="QBL95692.1"/>
    </source>
</evidence>
<feature type="region of interest" description="Disordered" evidence="4">
    <location>
        <begin position="46"/>
        <end position="72"/>
    </location>
</feature>
<evidence type="ECO:0000313" key="7">
    <source>
        <dbReference type="Proteomes" id="UP000230069"/>
    </source>
</evidence>
<proteinExistence type="evidence at transcript level"/>
<feature type="region of interest" description="Disordered" evidence="4">
    <location>
        <begin position="1"/>
        <end position="28"/>
    </location>
</feature>
<feature type="compositionally biased region" description="Gly residues" evidence="4">
    <location>
        <begin position="13"/>
        <end position="24"/>
    </location>
</feature>
<dbReference type="GO" id="GO:0003700">
    <property type="term" value="F:DNA-binding transcription factor activity"/>
    <property type="evidence" value="ECO:0007669"/>
    <property type="project" value="InterPro"/>
</dbReference>
<dbReference type="Proteomes" id="UP000230069">
    <property type="component" value="Unassembled WGS sequence"/>
</dbReference>